<organism evidence="2 3">
    <name type="scientific">Kytococcus schroeteri</name>
    <dbReference type="NCBI Taxonomy" id="138300"/>
    <lineage>
        <taxon>Bacteria</taxon>
        <taxon>Bacillati</taxon>
        <taxon>Actinomycetota</taxon>
        <taxon>Actinomycetes</taxon>
        <taxon>Micrococcales</taxon>
        <taxon>Kytococcaceae</taxon>
        <taxon>Kytococcus</taxon>
    </lineage>
</organism>
<sequence length="73" mass="7918">VGEFRPAVIGDELLDDVFASGFCEPGEFAPDVFEAHGWLWGFALLLVRGVGGGLWCWWVFGAWAGELVYVGVA</sequence>
<dbReference type="RefSeq" id="WP_238138249.1">
    <property type="nucleotide sequence ID" value="NZ_PKIZ01000148.1"/>
</dbReference>
<keyword evidence="1" id="KW-0472">Membrane</keyword>
<keyword evidence="3" id="KW-1185">Reference proteome</keyword>
<keyword evidence="1" id="KW-1133">Transmembrane helix</keyword>
<keyword evidence="1" id="KW-0812">Transmembrane</keyword>
<protein>
    <submittedName>
        <fullName evidence="2">Uncharacterized protein</fullName>
    </submittedName>
</protein>
<dbReference type="AlphaFoldDB" id="A0A2I1P7Q6"/>
<gene>
    <name evidence="2" type="ORF">CYJ76_11930</name>
</gene>
<reference evidence="2 3" key="1">
    <citation type="submission" date="2017-12" db="EMBL/GenBank/DDBJ databases">
        <title>Phylogenetic diversity of female urinary microbiome.</title>
        <authorList>
            <person name="Thomas-White K."/>
            <person name="Wolfe A.J."/>
        </authorList>
    </citation>
    <scope>NUCLEOTIDE SEQUENCE [LARGE SCALE GENOMIC DNA]</scope>
    <source>
        <strain evidence="2 3">UMB1298</strain>
    </source>
</reference>
<dbReference type="Proteomes" id="UP000234206">
    <property type="component" value="Unassembled WGS sequence"/>
</dbReference>
<evidence type="ECO:0000256" key="1">
    <source>
        <dbReference type="SAM" id="Phobius"/>
    </source>
</evidence>
<proteinExistence type="predicted"/>
<comment type="caution">
    <text evidence="2">The sequence shown here is derived from an EMBL/GenBank/DDBJ whole genome shotgun (WGS) entry which is preliminary data.</text>
</comment>
<accession>A0A2I1P7Q6</accession>
<dbReference type="EMBL" id="PKIZ01000148">
    <property type="protein sequence ID" value="PKZ40664.1"/>
    <property type="molecule type" value="Genomic_DNA"/>
</dbReference>
<evidence type="ECO:0000313" key="2">
    <source>
        <dbReference type="EMBL" id="PKZ40664.1"/>
    </source>
</evidence>
<name>A0A2I1P7Q6_9MICO</name>
<feature type="non-terminal residue" evidence="2">
    <location>
        <position position="1"/>
    </location>
</feature>
<feature type="transmembrane region" description="Helical" evidence="1">
    <location>
        <begin position="38"/>
        <end position="60"/>
    </location>
</feature>
<evidence type="ECO:0000313" key="3">
    <source>
        <dbReference type="Proteomes" id="UP000234206"/>
    </source>
</evidence>